<feature type="chain" id="PRO_5047487608" evidence="1">
    <location>
        <begin position="21"/>
        <end position="380"/>
    </location>
</feature>
<accession>A0ABS5IAQ6</accession>
<feature type="signal peptide" evidence="1">
    <location>
        <begin position="1"/>
        <end position="20"/>
    </location>
</feature>
<proteinExistence type="predicted"/>
<dbReference type="InterPro" id="IPR011990">
    <property type="entry name" value="TPR-like_helical_dom_sf"/>
</dbReference>
<reference evidence="2 3" key="1">
    <citation type="submission" date="2021-04" db="EMBL/GenBank/DDBJ databases">
        <title>Magnetospirillum sulfuroxidans sp. nov., a facultative chemolithoautotrophic sulfur-oxidizing alphaproteobacterium isolated from freshwater sediment and proposals for Paramagetospirillum gen. nov., and Magnetospirillaceae fam. nov.</title>
        <authorList>
            <person name="Koziaeva V."/>
            <person name="Geelhoed J.S."/>
            <person name="Sorokin D.Y."/>
            <person name="Grouzdev D.S."/>
        </authorList>
    </citation>
    <scope>NUCLEOTIDE SEQUENCE [LARGE SCALE GENOMIC DNA]</scope>
    <source>
        <strain evidence="2 3">J10</strain>
    </source>
</reference>
<dbReference type="InterPro" id="IPR050767">
    <property type="entry name" value="Sel1_AlgK"/>
</dbReference>
<organism evidence="2 3">
    <name type="scientific">Magnetospirillum sulfuroxidans</name>
    <dbReference type="NCBI Taxonomy" id="611300"/>
    <lineage>
        <taxon>Bacteria</taxon>
        <taxon>Pseudomonadati</taxon>
        <taxon>Pseudomonadota</taxon>
        <taxon>Alphaproteobacteria</taxon>
        <taxon>Rhodospirillales</taxon>
        <taxon>Rhodospirillaceae</taxon>
        <taxon>Magnetospirillum</taxon>
    </lineage>
</organism>
<dbReference type="Proteomes" id="UP000680714">
    <property type="component" value="Unassembled WGS sequence"/>
</dbReference>
<protein>
    <submittedName>
        <fullName evidence="2">Sel1 repeat family protein</fullName>
    </submittedName>
</protein>
<sequence length="380" mass="40984">MRIAVIVAVLAAAISGPAMAQGKPAAKSAPTAKPVAKSATPAKPSLVQLAAEGDIQAQYDLGMSLLNGDKRIKKNPAQAVDWLTLAASNGHAAAAAALAKGFEQGWFGKRDPQEAANWWYRAGDLGQAEARQRFLSLYLDGQTGSIGGPAGVRWLEQMAGEDNIRAILALGRIYEFGEGMIVDHAKAQRWYRIAAIAGSAEAQYRLGSMLLAEPAAWRLLFKDAGREKDNTERDRLYPTRDAAEQAAGGDRRADIMRPGMIHGEFWLTHAAEHGHPQAALILGEAYLNGRDLPFDLSQAIRWLSISALAGEPQAMKWLADLAVVGQGFFAPDPVRAWVNYDMAASAGLKDAEESRDTLAKGMTPRQLSRSRQIAADLRAY</sequence>
<keyword evidence="3" id="KW-1185">Reference proteome</keyword>
<keyword evidence="1" id="KW-0732">Signal</keyword>
<comment type="caution">
    <text evidence="2">The sequence shown here is derived from an EMBL/GenBank/DDBJ whole genome shotgun (WGS) entry which is preliminary data.</text>
</comment>
<dbReference type="SUPFAM" id="SSF81901">
    <property type="entry name" value="HCP-like"/>
    <property type="match status" value="2"/>
</dbReference>
<dbReference type="PANTHER" id="PTHR11102:SF160">
    <property type="entry name" value="ERAD-ASSOCIATED E3 UBIQUITIN-PROTEIN LIGASE COMPONENT HRD3"/>
    <property type="match status" value="1"/>
</dbReference>
<gene>
    <name evidence="2" type="ORF">KEC16_05935</name>
</gene>
<evidence type="ECO:0000313" key="2">
    <source>
        <dbReference type="EMBL" id="MBR9971247.1"/>
    </source>
</evidence>
<dbReference type="EMBL" id="JAGTUF010000003">
    <property type="protein sequence ID" value="MBR9971247.1"/>
    <property type="molecule type" value="Genomic_DNA"/>
</dbReference>
<dbReference type="Gene3D" id="1.25.40.10">
    <property type="entry name" value="Tetratricopeptide repeat domain"/>
    <property type="match status" value="3"/>
</dbReference>
<name>A0ABS5IAQ6_9PROT</name>
<dbReference type="RefSeq" id="WP_211546815.1">
    <property type="nucleotide sequence ID" value="NZ_JAGTUF010000003.1"/>
</dbReference>
<dbReference type="PANTHER" id="PTHR11102">
    <property type="entry name" value="SEL-1-LIKE PROTEIN"/>
    <property type="match status" value="1"/>
</dbReference>
<evidence type="ECO:0000256" key="1">
    <source>
        <dbReference type="SAM" id="SignalP"/>
    </source>
</evidence>
<dbReference type="InterPro" id="IPR006597">
    <property type="entry name" value="Sel1-like"/>
</dbReference>
<evidence type="ECO:0000313" key="3">
    <source>
        <dbReference type="Proteomes" id="UP000680714"/>
    </source>
</evidence>
<dbReference type="SMART" id="SM00671">
    <property type="entry name" value="SEL1"/>
    <property type="match status" value="5"/>
</dbReference>
<dbReference type="Pfam" id="PF08238">
    <property type="entry name" value="Sel1"/>
    <property type="match status" value="6"/>
</dbReference>